<feature type="transmembrane region" description="Helical" evidence="8">
    <location>
        <begin position="287"/>
        <end position="307"/>
    </location>
</feature>
<feature type="transmembrane region" description="Helical" evidence="8">
    <location>
        <begin position="337"/>
        <end position="357"/>
    </location>
</feature>
<dbReference type="InterPro" id="IPR010290">
    <property type="entry name" value="TM_effector"/>
</dbReference>
<dbReference type="PANTHER" id="PTHR23513">
    <property type="entry name" value="INTEGRAL MEMBRANE EFFLUX PROTEIN-RELATED"/>
    <property type="match status" value="1"/>
</dbReference>
<evidence type="ECO:0000256" key="7">
    <source>
        <dbReference type="SAM" id="MobiDB-lite"/>
    </source>
</evidence>
<comment type="subcellular location">
    <subcellularLocation>
        <location evidence="1">Cell inner membrane</location>
        <topology evidence="1">Multi-pass membrane protein</topology>
    </subcellularLocation>
</comment>
<evidence type="ECO:0000256" key="1">
    <source>
        <dbReference type="ARBA" id="ARBA00004429"/>
    </source>
</evidence>
<evidence type="ECO:0000256" key="4">
    <source>
        <dbReference type="ARBA" id="ARBA00022692"/>
    </source>
</evidence>
<evidence type="ECO:0000256" key="2">
    <source>
        <dbReference type="ARBA" id="ARBA00022448"/>
    </source>
</evidence>
<dbReference type="PANTHER" id="PTHR23513:SF9">
    <property type="entry name" value="ENTEROBACTIN EXPORTER ENTS"/>
    <property type="match status" value="1"/>
</dbReference>
<evidence type="ECO:0000313" key="10">
    <source>
        <dbReference type="EMBL" id="SDZ04367.1"/>
    </source>
</evidence>
<feature type="transmembrane region" description="Helical" evidence="8">
    <location>
        <begin position="369"/>
        <end position="389"/>
    </location>
</feature>
<dbReference type="EMBL" id="FNPH01000005">
    <property type="protein sequence ID" value="SDZ04367.1"/>
    <property type="molecule type" value="Genomic_DNA"/>
</dbReference>
<evidence type="ECO:0000259" key="9">
    <source>
        <dbReference type="PROSITE" id="PS50850"/>
    </source>
</evidence>
<feature type="compositionally biased region" description="Low complexity" evidence="7">
    <location>
        <begin position="10"/>
        <end position="24"/>
    </location>
</feature>
<evidence type="ECO:0000256" key="8">
    <source>
        <dbReference type="SAM" id="Phobius"/>
    </source>
</evidence>
<keyword evidence="3" id="KW-1003">Cell membrane</keyword>
<feature type="transmembrane region" description="Helical" evidence="8">
    <location>
        <begin position="77"/>
        <end position="97"/>
    </location>
</feature>
<evidence type="ECO:0000256" key="6">
    <source>
        <dbReference type="ARBA" id="ARBA00023136"/>
    </source>
</evidence>
<keyword evidence="5 8" id="KW-1133">Transmembrane helix</keyword>
<keyword evidence="4 8" id="KW-0812">Transmembrane</keyword>
<dbReference type="OrthoDB" id="5494559at2"/>
<dbReference type="InterPro" id="IPR036259">
    <property type="entry name" value="MFS_trans_sf"/>
</dbReference>
<feature type="transmembrane region" description="Helical" evidence="8">
    <location>
        <begin position="314"/>
        <end position="331"/>
    </location>
</feature>
<feature type="transmembrane region" description="Helical" evidence="8">
    <location>
        <begin position="109"/>
        <end position="130"/>
    </location>
</feature>
<dbReference type="InterPro" id="IPR020846">
    <property type="entry name" value="MFS_dom"/>
</dbReference>
<dbReference type="Gene3D" id="1.20.1250.20">
    <property type="entry name" value="MFS general substrate transporter like domains"/>
    <property type="match status" value="1"/>
</dbReference>
<evidence type="ECO:0000313" key="11">
    <source>
        <dbReference type="Proteomes" id="UP000242415"/>
    </source>
</evidence>
<keyword evidence="2" id="KW-0813">Transport</keyword>
<keyword evidence="11" id="KW-1185">Reference proteome</keyword>
<dbReference type="Proteomes" id="UP000242415">
    <property type="component" value="Unassembled WGS sequence"/>
</dbReference>
<dbReference type="GO" id="GO:0022857">
    <property type="term" value="F:transmembrane transporter activity"/>
    <property type="evidence" value="ECO:0007669"/>
    <property type="project" value="InterPro"/>
</dbReference>
<feature type="transmembrane region" description="Helical" evidence="8">
    <location>
        <begin position="395"/>
        <end position="428"/>
    </location>
</feature>
<dbReference type="STRING" id="405436.SAMN05444365_10515"/>
<feature type="transmembrane region" description="Helical" evidence="8">
    <location>
        <begin position="250"/>
        <end position="275"/>
    </location>
</feature>
<dbReference type="SUPFAM" id="SSF103473">
    <property type="entry name" value="MFS general substrate transporter"/>
    <property type="match status" value="1"/>
</dbReference>
<protein>
    <submittedName>
        <fullName evidence="10">Predicted arabinose efflux permease, MFS family</fullName>
    </submittedName>
</protein>
<keyword evidence="6 8" id="KW-0472">Membrane</keyword>
<evidence type="ECO:0000256" key="3">
    <source>
        <dbReference type="ARBA" id="ARBA00022475"/>
    </source>
</evidence>
<accession>A0A1H3PTB5</accession>
<dbReference type="GO" id="GO:0005886">
    <property type="term" value="C:plasma membrane"/>
    <property type="evidence" value="ECO:0007669"/>
    <property type="project" value="UniProtKB-SubCell"/>
</dbReference>
<dbReference type="Pfam" id="PF05977">
    <property type="entry name" value="MFS_3"/>
    <property type="match status" value="1"/>
</dbReference>
<organism evidence="10 11">
    <name type="scientific">Micromonospora pattaloongensis</name>
    <dbReference type="NCBI Taxonomy" id="405436"/>
    <lineage>
        <taxon>Bacteria</taxon>
        <taxon>Bacillati</taxon>
        <taxon>Actinomycetota</taxon>
        <taxon>Actinomycetes</taxon>
        <taxon>Micromonosporales</taxon>
        <taxon>Micromonosporaceae</taxon>
        <taxon>Micromonospora</taxon>
    </lineage>
</organism>
<reference evidence="11" key="1">
    <citation type="submission" date="2016-10" db="EMBL/GenBank/DDBJ databases">
        <authorList>
            <person name="Varghese N."/>
            <person name="Submissions S."/>
        </authorList>
    </citation>
    <scope>NUCLEOTIDE SEQUENCE [LARGE SCALE GENOMIC DNA]</scope>
    <source>
        <strain evidence="11">DSM 45245</strain>
    </source>
</reference>
<sequence length="436" mass="45030">MPLLASPVVTEAAEASPETEAAPAQRARRRLLADLRPLRESPHYRRLWIGQSLSGIGSQITAVAVPVQVYSLTHSSLAVGMIGLALAVPLLVLGLVGGALADAVDRRRLVLVTSVLLGAVSVGFAVQALLDLRQLWLLYALTAVQSSLVAINAPARQTFMPRLLRPELFPAASALGQLSFQISTIVGPLLAGVLIAAWGLEAAYTVDAATFVFAIYGVLRLPPMRAEGGGAKPGLRSIGEGLRFLRHQPVLAAILLVDINATVLAMPHALFPALAETQFGGGSQTVGLLYAAPAIGGVLAALFSGPLSHIRRQGAAVLLAVAVWGATIAGVGLTHTLWLAVALLAVAGAADMVSVVFRMTMMQLSTPDALLGRINGVNFVVGAGVPHLGNVRAGVVAAGIGPALSAVTGGLACVAGVVLLAFLVPRFARYDAHPRR</sequence>
<feature type="domain" description="Major facilitator superfamily (MFS) profile" evidence="9">
    <location>
        <begin position="43"/>
        <end position="428"/>
    </location>
</feature>
<name>A0A1H3PTB5_9ACTN</name>
<proteinExistence type="predicted"/>
<evidence type="ECO:0000256" key="5">
    <source>
        <dbReference type="ARBA" id="ARBA00022989"/>
    </source>
</evidence>
<feature type="transmembrane region" description="Helical" evidence="8">
    <location>
        <begin position="174"/>
        <end position="196"/>
    </location>
</feature>
<dbReference type="AlphaFoldDB" id="A0A1H3PTB5"/>
<dbReference type="PROSITE" id="PS50850">
    <property type="entry name" value="MFS"/>
    <property type="match status" value="1"/>
</dbReference>
<dbReference type="CDD" id="cd06173">
    <property type="entry name" value="MFS_MefA_like"/>
    <property type="match status" value="1"/>
</dbReference>
<feature type="region of interest" description="Disordered" evidence="7">
    <location>
        <begin position="1"/>
        <end position="24"/>
    </location>
</feature>
<gene>
    <name evidence="10" type="ORF">SAMN05444365_10515</name>
</gene>